<dbReference type="SUPFAM" id="SSF50129">
    <property type="entry name" value="GroES-like"/>
    <property type="match status" value="1"/>
</dbReference>
<dbReference type="InterPro" id="IPR013154">
    <property type="entry name" value="ADH-like_N"/>
</dbReference>
<dbReference type="Pfam" id="PF08240">
    <property type="entry name" value="ADH_N"/>
    <property type="match status" value="1"/>
</dbReference>
<dbReference type="GO" id="GO:0008270">
    <property type="term" value="F:zinc ion binding"/>
    <property type="evidence" value="ECO:0007669"/>
    <property type="project" value="InterPro"/>
</dbReference>
<organism evidence="5">
    <name type="scientific">Candidatus Berkiella aquae</name>
    <dbReference type="NCBI Taxonomy" id="295108"/>
    <lineage>
        <taxon>Bacteria</taxon>
        <taxon>Pseudomonadati</taxon>
        <taxon>Pseudomonadota</taxon>
        <taxon>Gammaproteobacteria</taxon>
        <taxon>Candidatus Berkiellales</taxon>
        <taxon>Candidatus Berkiellaceae</taxon>
        <taxon>Candidatus Berkiella</taxon>
    </lineage>
</organism>
<reference evidence="6" key="3">
    <citation type="submission" date="2021-06" db="EMBL/GenBank/DDBJ databases">
        <title>Genomic Description and Analysis of Intracellular Bacteria, Candidatus Berkiella cookevillensis and Candidatus Berkiella aquae.</title>
        <authorList>
            <person name="Kidane D.T."/>
            <person name="Mehari Y.T."/>
            <person name="Rice F.C."/>
            <person name="Arivett B.A."/>
            <person name="Farone A.L."/>
            <person name="Berk S.G."/>
            <person name="Farone M.B."/>
        </authorList>
    </citation>
    <scope>NUCLEOTIDE SEQUENCE</scope>
    <source>
        <strain evidence="6">HT99</strain>
    </source>
</reference>
<dbReference type="AlphaFoldDB" id="A0A0Q9YNM3"/>
<dbReference type="InterPro" id="IPR013149">
    <property type="entry name" value="ADH-like_C"/>
</dbReference>
<dbReference type="NCBIfam" id="TIGR02817">
    <property type="entry name" value="adh_fam_1"/>
    <property type="match status" value="1"/>
</dbReference>
<dbReference type="Proteomes" id="UP000051497">
    <property type="component" value="Unassembled WGS sequence"/>
</dbReference>
<dbReference type="STRING" id="295108.HT99x_00819"/>
<dbReference type="InterPro" id="IPR014182">
    <property type="entry name" value="ADH_Zn_typ-1"/>
</dbReference>
<accession>A0A0Q9YNM3</accession>
<comment type="similarity">
    <text evidence="1 3">Belongs to the zinc-containing alcohol dehydrogenase family. Quinone oxidoreductase subfamily.</text>
</comment>
<protein>
    <recommendedName>
        <fullName evidence="3">Zinc-type alcohol dehydrogenase-like protein</fullName>
    </recommendedName>
</protein>
<dbReference type="EMBL" id="LKAJ02000001">
    <property type="protein sequence ID" value="MCS5712402.1"/>
    <property type="molecule type" value="Genomic_DNA"/>
</dbReference>
<evidence type="ECO:0000256" key="3">
    <source>
        <dbReference type="RuleBase" id="RU364000"/>
    </source>
</evidence>
<sequence length="333" mass="37166">MKALGYYQAHDLKNFNIQELELPIPEPNENEVLVKIKAISVNPVDYKIRLSRNAQNNQPVILGWDAAGTIEKIGSQVQGFQVGDDIFYAGDLLKNGANAEFQVIDYRLVAKKPNNFSFAQAAALPLTSLTAWEALIESNLMPFTEQTKILIIGGGGGVGSIAIQILKATTKVKIIATASREETRQWCQKLGADLVINHQHNLKEELNKQDIKEVDVIFGTTHSKLYLEQIPQILRPFGHFCLIDDPDVLDIVPFKQKSISVHWEFMFTKSMFDYQKETQGKILQKIAALAESGKLISTQNQQMQGLTAHNLYQAHALLEGKTSIGKIIINLDI</sequence>
<dbReference type="OrthoDB" id="9785812at2"/>
<name>A0A0Q9YNM3_9GAMM</name>
<comment type="caution">
    <text evidence="5">The sequence shown here is derived from an EMBL/GenBank/DDBJ whole genome shotgun (WGS) entry which is preliminary data.</text>
</comment>
<dbReference type="Pfam" id="PF00107">
    <property type="entry name" value="ADH_zinc_N"/>
    <property type="match status" value="1"/>
</dbReference>
<evidence type="ECO:0000259" key="4">
    <source>
        <dbReference type="SMART" id="SM00829"/>
    </source>
</evidence>
<evidence type="ECO:0000313" key="5">
    <source>
        <dbReference type="EMBL" id="KRG22397.1"/>
    </source>
</evidence>
<dbReference type="EMBL" id="LKAJ01000002">
    <property type="protein sequence ID" value="KRG22397.1"/>
    <property type="molecule type" value="Genomic_DNA"/>
</dbReference>
<proteinExistence type="inferred from homology"/>
<dbReference type="InterPro" id="IPR020843">
    <property type="entry name" value="ER"/>
</dbReference>
<reference evidence="5" key="1">
    <citation type="submission" date="2015-09" db="EMBL/GenBank/DDBJ databases">
        <title>Draft Genome Sequences of Two Novel Amoeba-resistant Intranuclear Bacteria, Candidatus Berkiella cookevillensis and Candidatus Berkiella aquae.</title>
        <authorList>
            <person name="Mehari Y.T."/>
            <person name="Arivett B.A."/>
            <person name="Farone A.L."/>
            <person name="Gunderson J.H."/>
            <person name="Farone M.B."/>
        </authorList>
    </citation>
    <scope>NUCLEOTIDE SEQUENCE [LARGE SCALE GENOMIC DNA]</scope>
    <source>
        <strain evidence="5">HT99</strain>
    </source>
</reference>
<dbReference type="PANTHER" id="PTHR44154:SF1">
    <property type="entry name" value="QUINONE OXIDOREDUCTASE"/>
    <property type="match status" value="1"/>
</dbReference>
<dbReference type="PATRIC" id="fig|1590043.3.peg.818"/>
<dbReference type="GO" id="GO:0016491">
    <property type="term" value="F:oxidoreductase activity"/>
    <property type="evidence" value="ECO:0007669"/>
    <property type="project" value="UniProtKB-KW"/>
</dbReference>
<dbReference type="Gene3D" id="3.90.180.10">
    <property type="entry name" value="Medium-chain alcohol dehydrogenases, catalytic domain"/>
    <property type="match status" value="1"/>
</dbReference>
<keyword evidence="3" id="KW-0560">Oxidoreductase</keyword>
<evidence type="ECO:0000256" key="2">
    <source>
        <dbReference type="ARBA" id="ARBA00022857"/>
    </source>
</evidence>
<dbReference type="InterPro" id="IPR036291">
    <property type="entry name" value="NAD(P)-bd_dom_sf"/>
</dbReference>
<dbReference type="InterPro" id="IPR051603">
    <property type="entry name" value="Zinc-ADH_QOR/CCCR"/>
</dbReference>
<keyword evidence="3" id="KW-0862">Zinc</keyword>
<keyword evidence="2" id="KW-0521">NADP</keyword>
<keyword evidence="7" id="KW-1185">Reference proteome</keyword>
<dbReference type="SMART" id="SM00829">
    <property type="entry name" value="PKS_ER"/>
    <property type="match status" value="1"/>
</dbReference>
<evidence type="ECO:0000313" key="6">
    <source>
        <dbReference type="EMBL" id="MCS5712402.1"/>
    </source>
</evidence>
<feature type="domain" description="Enoyl reductase (ER)" evidence="4">
    <location>
        <begin position="10"/>
        <end position="329"/>
    </location>
</feature>
<reference evidence="6" key="2">
    <citation type="journal article" date="2016" name="Genome Announc.">
        <title>Draft Genome Sequences of Two Novel Amoeba-Resistant Intranuclear Bacteria, 'Candidatus Berkiella cookevillensis' and 'Candidatus Berkiella aquae'.</title>
        <authorList>
            <person name="Mehari Y.T."/>
            <person name="Arivett B.A."/>
            <person name="Farone A.L."/>
            <person name="Gunderson J.H."/>
            <person name="Farone M.B."/>
        </authorList>
    </citation>
    <scope>NUCLEOTIDE SEQUENCE</scope>
    <source>
        <strain evidence="6">HT99</strain>
    </source>
</reference>
<evidence type="ECO:0000313" key="7">
    <source>
        <dbReference type="Proteomes" id="UP000051497"/>
    </source>
</evidence>
<dbReference type="PANTHER" id="PTHR44154">
    <property type="entry name" value="QUINONE OXIDOREDUCTASE"/>
    <property type="match status" value="1"/>
</dbReference>
<evidence type="ECO:0000256" key="1">
    <source>
        <dbReference type="ARBA" id="ARBA00010371"/>
    </source>
</evidence>
<keyword evidence="3" id="KW-0479">Metal-binding</keyword>
<dbReference type="RefSeq" id="WP_075065448.1">
    <property type="nucleotide sequence ID" value="NZ_LKAJ02000001.1"/>
</dbReference>
<dbReference type="CDD" id="cd08252">
    <property type="entry name" value="AL_MDR"/>
    <property type="match status" value="1"/>
</dbReference>
<dbReference type="Gene3D" id="3.40.50.720">
    <property type="entry name" value="NAD(P)-binding Rossmann-like Domain"/>
    <property type="match status" value="1"/>
</dbReference>
<dbReference type="InterPro" id="IPR011032">
    <property type="entry name" value="GroES-like_sf"/>
</dbReference>
<gene>
    <name evidence="5" type="ORF">HT99x_00819</name>
    <name evidence="6" type="ORF">HT99x_013250</name>
</gene>
<dbReference type="SUPFAM" id="SSF51735">
    <property type="entry name" value="NAD(P)-binding Rossmann-fold domains"/>
    <property type="match status" value="1"/>
</dbReference>